<protein>
    <submittedName>
        <fullName evidence="6">GAF and ANTAR domain-containing protein</fullName>
    </submittedName>
</protein>
<dbReference type="RefSeq" id="WP_367639308.1">
    <property type="nucleotide sequence ID" value="NZ_JBFNQN010000010.1"/>
</dbReference>
<keyword evidence="3" id="KW-0805">Transcription regulation</keyword>
<dbReference type="Pfam" id="PF13185">
    <property type="entry name" value="GAF_2"/>
    <property type="match status" value="1"/>
</dbReference>
<keyword evidence="1" id="KW-0808">Transferase</keyword>
<dbReference type="InterPro" id="IPR005561">
    <property type="entry name" value="ANTAR"/>
</dbReference>
<dbReference type="Pfam" id="PF03861">
    <property type="entry name" value="ANTAR"/>
    <property type="match status" value="1"/>
</dbReference>
<feature type="domain" description="ANTAR" evidence="5">
    <location>
        <begin position="169"/>
        <end position="230"/>
    </location>
</feature>
<dbReference type="SMART" id="SM00065">
    <property type="entry name" value="GAF"/>
    <property type="match status" value="1"/>
</dbReference>
<sequence length="237" mass="25095">MTNAPTSRPDEPQTSLAGALAALARDLQRGQAPDDVTAQAVASAVALVPGAEEGSVSLVRSRRHVVSAAATSDVARGFDALQESVGEGPCLAAMFSEPVVRTDDLAEDTRWPRLGARTDELGVRSMLSFQLFVHENTLGALNLLSSKPAAFDDEAEGIGAMVAAHAAVALAGAQKFDHLRMALVNRDVIGQAKGILMERFKVDADQAFALLTRVSQDRNVKLHVLATELTRTGSLER</sequence>
<evidence type="ECO:0000256" key="2">
    <source>
        <dbReference type="ARBA" id="ARBA00022777"/>
    </source>
</evidence>
<gene>
    <name evidence="6" type="ORF">AB1207_15630</name>
</gene>
<dbReference type="Gene3D" id="3.30.450.40">
    <property type="match status" value="1"/>
</dbReference>
<evidence type="ECO:0000256" key="1">
    <source>
        <dbReference type="ARBA" id="ARBA00022679"/>
    </source>
</evidence>
<dbReference type="Proteomes" id="UP001555826">
    <property type="component" value="Unassembled WGS sequence"/>
</dbReference>
<comment type="caution">
    <text evidence="6">The sequence shown here is derived from an EMBL/GenBank/DDBJ whole genome shotgun (WGS) entry which is preliminary data.</text>
</comment>
<evidence type="ECO:0000313" key="6">
    <source>
        <dbReference type="EMBL" id="MEW9266182.1"/>
    </source>
</evidence>
<reference evidence="6 7" key="1">
    <citation type="submission" date="2024-07" db="EMBL/GenBank/DDBJ databases">
        <authorList>
            <person name="Thanompreechachai J."/>
            <person name="Duangmal K."/>
        </authorList>
    </citation>
    <scope>NUCLEOTIDE SEQUENCE [LARGE SCALE GENOMIC DNA]</scope>
    <source>
        <strain evidence="6 7">KCTC 19886</strain>
    </source>
</reference>
<dbReference type="SMART" id="SM01012">
    <property type="entry name" value="ANTAR"/>
    <property type="match status" value="1"/>
</dbReference>
<dbReference type="InterPro" id="IPR029016">
    <property type="entry name" value="GAF-like_dom_sf"/>
</dbReference>
<dbReference type="SUPFAM" id="SSF52172">
    <property type="entry name" value="CheY-like"/>
    <property type="match status" value="1"/>
</dbReference>
<name>A0ABV3P970_9ACTN</name>
<proteinExistence type="predicted"/>
<dbReference type="Gene3D" id="1.10.10.10">
    <property type="entry name" value="Winged helix-like DNA-binding domain superfamily/Winged helix DNA-binding domain"/>
    <property type="match status" value="1"/>
</dbReference>
<evidence type="ECO:0000256" key="4">
    <source>
        <dbReference type="ARBA" id="ARBA00023163"/>
    </source>
</evidence>
<dbReference type="InterPro" id="IPR011006">
    <property type="entry name" value="CheY-like_superfamily"/>
</dbReference>
<evidence type="ECO:0000259" key="5">
    <source>
        <dbReference type="PROSITE" id="PS50921"/>
    </source>
</evidence>
<keyword evidence="4" id="KW-0804">Transcription</keyword>
<evidence type="ECO:0000313" key="7">
    <source>
        <dbReference type="Proteomes" id="UP001555826"/>
    </source>
</evidence>
<dbReference type="InterPro" id="IPR003018">
    <property type="entry name" value="GAF"/>
</dbReference>
<dbReference type="PROSITE" id="PS50921">
    <property type="entry name" value="ANTAR"/>
    <property type="match status" value="1"/>
</dbReference>
<accession>A0ABV3P970</accession>
<evidence type="ECO:0000256" key="3">
    <source>
        <dbReference type="ARBA" id="ARBA00023015"/>
    </source>
</evidence>
<dbReference type="PIRSF" id="PIRSF036625">
    <property type="entry name" value="GAF_ANTAR"/>
    <property type="match status" value="1"/>
</dbReference>
<keyword evidence="2" id="KW-0418">Kinase</keyword>
<dbReference type="SUPFAM" id="SSF55781">
    <property type="entry name" value="GAF domain-like"/>
    <property type="match status" value="1"/>
</dbReference>
<dbReference type="InterPro" id="IPR036388">
    <property type="entry name" value="WH-like_DNA-bd_sf"/>
</dbReference>
<keyword evidence="7" id="KW-1185">Reference proteome</keyword>
<organism evidence="6 7">
    <name type="scientific">Kineococcus endophyticus</name>
    <dbReference type="NCBI Taxonomy" id="1181883"/>
    <lineage>
        <taxon>Bacteria</taxon>
        <taxon>Bacillati</taxon>
        <taxon>Actinomycetota</taxon>
        <taxon>Actinomycetes</taxon>
        <taxon>Kineosporiales</taxon>
        <taxon>Kineosporiaceae</taxon>
        <taxon>Kineococcus</taxon>
    </lineage>
</organism>
<dbReference type="EMBL" id="JBFNQN010000010">
    <property type="protein sequence ID" value="MEW9266182.1"/>
    <property type="molecule type" value="Genomic_DNA"/>
</dbReference>
<dbReference type="InterPro" id="IPR012074">
    <property type="entry name" value="GAF_ANTAR"/>
</dbReference>